<comment type="caution">
    <text evidence="2">The sequence shown here is derived from an EMBL/GenBank/DDBJ whole genome shotgun (WGS) entry which is preliminary data.</text>
</comment>
<dbReference type="PANTHER" id="PTHR34980:SF2">
    <property type="entry name" value="INNER MEMBRANE PROTEIN YHAH-RELATED"/>
    <property type="match status" value="1"/>
</dbReference>
<dbReference type="PANTHER" id="PTHR34980">
    <property type="entry name" value="INNER MEMBRANE PROTEIN-RELATED-RELATED"/>
    <property type="match status" value="1"/>
</dbReference>
<name>A0A0J7XPC6_9SPHN</name>
<evidence type="ECO:0000313" key="3">
    <source>
        <dbReference type="Proteomes" id="UP000052268"/>
    </source>
</evidence>
<dbReference type="RefSeq" id="WP_059152432.1">
    <property type="nucleotide sequence ID" value="NZ_KQ130455.1"/>
</dbReference>
<reference evidence="2 3" key="1">
    <citation type="journal article" date="2015" name="G3 (Bethesda)">
        <title>Insights into Ongoing Evolution of the Hexachlorocyclohexane Catabolic Pathway from Comparative Genomics of Ten Sphingomonadaceae Strains.</title>
        <authorList>
            <person name="Pearce S.L."/>
            <person name="Oakeshott J.G."/>
            <person name="Pandey G."/>
        </authorList>
    </citation>
    <scope>NUCLEOTIDE SEQUENCE [LARGE SCALE GENOMIC DNA]</scope>
    <source>
        <strain evidence="2 3">LL02</strain>
    </source>
</reference>
<protein>
    <submittedName>
        <fullName evidence="2">Membrane protein</fullName>
    </submittedName>
</protein>
<gene>
    <name evidence="2" type="ORF">V474_22455</name>
</gene>
<feature type="transmembrane region" description="Helical" evidence="1">
    <location>
        <begin position="24"/>
        <end position="49"/>
    </location>
</feature>
<dbReference type="GO" id="GO:0005886">
    <property type="term" value="C:plasma membrane"/>
    <property type="evidence" value="ECO:0007669"/>
    <property type="project" value="TreeGrafter"/>
</dbReference>
<evidence type="ECO:0000313" key="2">
    <source>
        <dbReference type="EMBL" id="KMS53479.1"/>
    </source>
</evidence>
<dbReference type="PATRIC" id="fig|1114963.3.peg.3332"/>
<proteinExistence type="predicted"/>
<dbReference type="OrthoDB" id="9812349at2"/>
<dbReference type="Proteomes" id="UP000052268">
    <property type="component" value="Unassembled WGS sequence"/>
</dbReference>
<evidence type="ECO:0000256" key="1">
    <source>
        <dbReference type="SAM" id="Phobius"/>
    </source>
</evidence>
<dbReference type="InterPro" id="IPR008523">
    <property type="entry name" value="DUF805"/>
</dbReference>
<dbReference type="EMBL" id="JACU01000007">
    <property type="protein sequence ID" value="KMS53479.1"/>
    <property type="molecule type" value="Genomic_DNA"/>
</dbReference>
<keyword evidence="1" id="KW-1133">Transmembrane helix</keyword>
<dbReference type="AlphaFoldDB" id="A0A0J7XPC6"/>
<sequence>MLDYMLMPFRRYADFRGRSRRMEFWSFTLLNVIVYAVIVILALAMGLSFSAFENLENGQAPSAAFGGGFMVLVGVGGLYALATLVPNIAVAVRRLHDRDMSGWWYLGFSVLGMIPFVGWIASIAFLVILFLPGTPGHNRFGADPKDPSGADVFA</sequence>
<accession>A0A0J7XPC6</accession>
<feature type="transmembrane region" description="Helical" evidence="1">
    <location>
        <begin position="69"/>
        <end position="92"/>
    </location>
</feature>
<feature type="transmembrane region" description="Helical" evidence="1">
    <location>
        <begin position="104"/>
        <end position="131"/>
    </location>
</feature>
<dbReference type="Pfam" id="PF05656">
    <property type="entry name" value="DUF805"/>
    <property type="match status" value="1"/>
</dbReference>
<keyword evidence="1" id="KW-0812">Transmembrane</keyword>
<keyword evidence="3" id="KW-1185">Reference proteome</keyword>
<organism evidence="2 3">
    <name type="scientific">Novosphingobium barchaimii LL02</name>
    <dbReference type="NCBI Taxonomy" id="1114963"/>
    <lineage>
        <taxon>Bacteria</taxon>
        <taxon>Pseudomonadati</taxon>
        <taxon>Pseudomonadota</taxon>
        <taxon>Alphaproteobacteria</taxon>
        <taxon>Sphingomonadales</taxon>
        <taxon>Sphingomonadaceae</taxon>
        <taxon>Novosphingobium</taxon>
    </lineage>
</organism>
<keyword evidence="1" id="KW-0472">Membrane</keyword>